<gene>
    <name evidence="1" type="ORF">PLOB_00011118</name>
</gene>
<evidence type="ECO:0000313" key="2">
    <source>
        <dbReference type="Proteomes" id="UP001159405"/>
    </source>
</evidence>
<evidence type="ECO:0000313" key="1">
    <source>
        <dbReference type="EMBL" id="CAH3104003.1"/>
    </source>
</evidence>
<reference evidence="1 2" key="1">
    <citation type="submission" date="2022-05" db="EMBL/GenBank/DDBJ databases">
        <authorList>
            <consortium name="Genoscope - CEA"/>
            <person name="William W."/>
        </authorList>
    </citation>
    <scope>NUCLEOTIDE SEQUENCE [LARGE SCALE GENOMIC DNA]</scope>
</reference>
<organism evidence="1 2">
    <name type="scientific">Porites lobata</name>
    <dbReference type="NCBI Taxonomy" id="104759"/>
    <lineage>
        <taxon>Eukaryota</taxon>
        <taxon>Metazoa</taxon>
        <taxon>Cnidaria</taxon>
        <taxon>Anthozoa</taxon>
        <taxon>Hexacorallia</taxon>
        <taxon>Scleractinia</taxon>
        <taxon>Fungiina</taxon>
        <taxon>Poritidae</taxon>
        <taxon>Porites</taxon>
    </lineage>
</organism>
<keyword evidence="2" id="KW-1185">Reference proteome</keyword>
<accession>A0ABN8NEF0</accession>
<sequence length="98" mass="11713">MARNFFSEDHQRADSNVFWPGKLKVFGIKKTSSEQKKDLWQVSLNIIEMVAIRRTRRILLKNVIHTATREEETFKILFKKSQKKRNKVITLLSLFHRI</sequence>
<dbReference type="EMBL" id="CALNXK010000016">
    <property type="protein sequence ID" value="CAH3104003.1"/>
    <property type="molecule type" value="Genomic_DNA"/>
</dbReference>
<dbReference type="Proteomes" id="UP001159405">
    <property type="component" value="Unassembled WGS sequence"/>
</dbReference>
<comment type="caution">
    <text evidence="1">The sequence shown here is derived from an EMBL/GenBank/DDBJ whole genome shotgun (WGS) entry which is preliminary data.</text>
</comment>
<protein>
    <submittedName>
        <fullName evidence="1">Uncharacterized protein</fullName>
    </submittedName>
</protein>
<name>A0ABN8NEF0_9CNID</name>
<proteinExistence type="predicted"/>